<dbReference type="GO" id="GO:0019843">
    <property type="term" value="F:rRNA binding"/>
    <property type="evidence" value="ECO:0007669"/>
    <property type="project" value="UniProtKB-KW"/>
</dbReference>
<dbReference type="Pfam" id="PF01479">
    <property type="entry name" value="S4"/>
    <property type="match status" value="1"/>
</dbReference>
<comment type="caution">
    <text evidence="8">The sequence shown here is derived from an EMBL/GenBank/DDBJ whole genome shotgun (WGS) entry which is preliminary data.</text>
</comment>
<evidence type="ECO:0000256" key="5">
    <source>
        <dbReference type="ARBA" id="ARBA00023274"/>
    </source>
</evidence>
<evidence type="ECO:0000256" key="3">
    <source>
        <dbReference type="ARBA" id="ARBA00022884"/>
    </source>
</evidence>
<dbReference type="InterPro" id="IPR022801">
    <property type="entry name" value="Ribosomal_uS4"/>
</dbReference>
<sequence length="401" mass="46225">MVNVRARKLPLKRGIFRMSMDPRNLYLLSKLAIPDLEGKSLFQRKWLAKRETRKYHGHFLPERVFDSIFDGKLRGVVGKDSSQVYRIPLASQTYANMERRLDIVIYRSLFATSPLQAGNIIRHGRVKLNGETFTNPAYLLKPGDLFLVDSKTVLRNLQIEKKQKNNRTLCPASYKRPSEKSIRDAQSRTVTGELKGYLPSKTQITQPELLGGDIEIPGLGFQIDDELEWIRITQEHDPHHSSPKTVYYLLDPIDVNQRDKKNRPKKFAFDYSDTAVKNVNSQVKRTENRDLDSLDSLQLPDLHLDILPDHDSTAFDDTSSPWRSEIEAEAAVKIKYRPEIELRPYLSAFAFIPTYLEVSHDVCAAVYLRHPVARPGETEVPSPYPPHLHALAYNYYIRKRK</sequence>
<dbReference type="Proteomes" id="UP000186594">
    <property type="component" value="Unassembled WGS sequence"/>
</dbReference>
<dbReference type="SMART" id="SM00363">
    <property type="entry name" value="S4"/>
    <property type="match status" value="1"/>
</dbReference>
<dbReference type="OrthoDB" id="3356781at2759"/>
<keyword evidence="2" id="KW-0699">rRNA-binding</keyword>
<dbReference type="GO" id="GO:0005763">
    <property type="term" value="C:mitochondrial small ribosomal subunit"/>
    <property type="evidence" value="ECO:0007669"/>
    <property type="project" value="TreeGrafter"/>
</dbReference>
<dbReference type="PROSITE" id="PS50889">
    <property type="entry name" value="S4"/>
    <property type="match status" value="1"/>
</dbReference>
<dbReference type="STRING" id="1198029.A0A1U7LGB9"/>
<dbReference type="Gene3D" id="3.10.290.10">
    <property type="entry name" value="RNA-binding S4 domain"/>
    <property type="match status" value="1"/>
</dbReference>
<dbReference type="SUPFAM" id="SSF55174">
    <property type="entry name" value="Alpha-L RNA-binding motif"/>
    <property type="match status" value="1"/>
</dbReference>
<dbReference type="PANTHER" id="PTHR11831:SF4">
    <property type="entry name" value="SMALL RIBOSOMAL SUBUNIT PROTEIN US4M"/>
    <property type="match status" value="1"/>
</dbReference>
<gene>
    <name evidence="8" type="ORF">NEOLI_002344</name>
</gene>
<keyword evidence="4 8" id="KW-0689">Ribosomal protein</keyword>
<keyword evidence="9" id="KW-1185">Reference proteome</keyword>
<proteinExistence type="inferred from homology"/>
<dbReference type="EMBL" id="LXFE01004409">
    <property type="protein sequence ID" value="OLL21668.1"/>
    <property type="molecule type" value="Genomic_DNA"/>
</dbReference>
<dbReference type="AlphaFoldDB" id="A0A1U7LGB9"/>
<dbReference type="InterPro" id="IPR036986">
    <property type="entry name" value="S4_RNA-bd_sf"/>
</dbReference>
<evidence type="ECO:0000256" key="6">
    <source>
        <dbReference type="PROSITE-ProRule" id="PRU00182"/>
    </source>
</evidence>
<protein>
    <submittedName>
        <fullName evidence="8">37S ribosomal protein S4-like, mitochondrial</fullName>
    </submittedName>
</protein>
<evidence type="ECO:0000313" key="9">
    <source>
        <dbReference type="Proteomes" id="UP000186594"/>
    </source>
</evidence>
<reference evidence="8 9" key="1">
    <citation type="submission" date="2016-04" db="EMBL/GenBank/DDBJ databases">
        <title>Evolutionary innovation and constraint leading to complex multicellularity in the Ascomycota.</title>
        <authorList>
            <person name="Cisse O."/>
            <person name="Nguyen A."/>
            <person name="Hewitt D.A."/>
            <person name="Jedd G."/>
            <person name="Stajich J.E."/>
        </authorList>
    </citation>
    <scope>NUCLEOTIDE SEQUENCE [LARGE SCALE GENOMIC DNA]</scope>
    <source>
        <strain evidence="8 9">DAH-3</strain>
    </source>
</reference>
<evidence type="ECO:0000256" key="4">
    <source>
        <dbReference type="ARBA" id="ARBA00022980"/>
    </source>
</evidence>
<organism evidence="8 9">
    <name type="scientific">Neolecta irregularis (strain DAH-3)</name>
    <dbReference type="NCBI Taxonomy" id="1198029"/>
    <lineage>
        <taxon>Eukaryota</taxon>
        <taxon>Fungi</taxon>
        <taxon>Dikarya</taxon>
        <taxon>Ascomycota</taxon>
        <taxon>Taphrinomycotina</taxon>
        <taxon>Neolectales</taxon>
        <taxon>Neolectaceae</taxon>
        <taxon>Neolecta</taxon>
    </lineage>
</organism>
<name>A0A1U7LGB9_NEOID</name>
<dbReference type="GO" id="GO:0003735">
    <property type="term" value="F:structural constituent of ribosome"/>
    <property type="evidence" value="ECO:0007669"/>
    <property type="project" value="TreeGrafter"/>
</dbReference>
<evidence type="ECO:0000256" key="1">
    <source>
        <dbReference type="ARBA" id="ARBA00007465"/>
    </source>
</evidence>
<evidence type="ECO:0000259" key="7">
    <source>
        <dbReference type="SMART" id="SM00363"/>
    </source>
</evidence>
<evidence type="ECO:0000313" key="8">
    <source>
        <dbReference type="EMBL" id="OLL21668.1"/>
    </source>
</evidence>
<keyword evidence="3 6" id="KW-0694">RNA-binding</keyword>
<dbReference type="CDD" id="cd00165">
    <property type="entry name" value="S4"/>
    <property type="match status" value="1"/>
</dbReference>
<feature type="domain" description="RNA-binding S4" evidence="7">
    <location>
        <begin position="99"/>
        <end position="158"/>
    </location>
</feature>
<keyword evidence="5" id="KW-0687">Ribonucleoprotein</keyword>
<dbReference type="PANTHER" id="PTHR11831">
    <property type="entry name" value="30S 40S RIBOSOMAL PROTEIN"/>
    <property type="match status" value="1"/>
</dbReference>
<dbReference type="InterPro" id="IPR002942">
    <property type="entry name" value="S4_RNA-bd"/>
</dbReference>
<dbReference type="GO" id="GO:0042274">
    <property type="term" value="P:ribosomal small subunit biogenesis"/>
    <property type="evidence" value="ECO:0007669"/>
    <property type="project" value="TreeGrafter"/>
</dbReference>
<comment type="similarity">
    <text evidence="1">Belongs to the universal ribosomal protein uS4 family.</text>
</comment>
<evidence type="ECO:0000256" key="2">
    <source>
        <dbReference type="ARBA" id="ARBA00022730"/>
    </source>
</evidence>
<accession>A0A1U7LGB9</accession>